<evidence type="ECO:0000259" key="1">
    <source>
        <dbReference type="Pfam" id="PF05368"/>
    </source>
</evidence>
<sequence>MTLIKKTKQIAIEKEIINMILITGATGHLGTAVLENMLKKISPLEIAIFARDKKKIQKWKDSGLSIRLGDFRDKENIKRACIGADRLLLIHVTHPDAFEHQKNVIDAAVDSGIKHIYYAGGAISHNVEKSKLGLIRDSYFLTENYIRQSGLQYTIFQIGLYSNMIPYFIGDNLPINGIKFPAGRGKAAFASRDEIGEAIAKIILKKNEFNFTYIFSGKQSYSFVDVANILSDLSGHEITFLNSDQEAFASTLRQHGADEAEISKALLFSEIIKNGAYNICDGTLEQVLERKPTTLREYLETTYCP</sequence>
<dbReference type="RefSeq" id="WP_131527768.1">
    <property type="nucleotide sequence ID" value="NZ_SJSO01000003.1"/>
</dbReference>
<comment type="caution">
    <text evidence="2">The sequence shown here is derived from an EMBL/GenBank/DDBJ whole genome shotgun (WGS) entry which is preliminary data.</text>
</comment>
<dbReference type="PANTHER" id="PTHR47129">
    <property type="entry name" value="QUINONE OXIDOREDUCTASE 2"/>
    <property type="match status" value="1"/>
</dbReference>
<protein>
    <recommendedName>
        <fullName evidence="1">NmrA-like domain-containing protein</fullName>
    </recommendedName>
</protein>
<evidence type="ECO:0000313" key="2">
    <source>
        <dbReference type="EMBL" id="TCD28675.1"/>
    </source>
</evidence>
<proteinExistence type="predicted"/>
<dbReference type="InterPro" id="IPR052718">
    <property type="entry name" value="NmrA-type_oxidoreductase"/>
</dbReference>
<gene>
    <name evidence="2" type="ORF">EZ456_04620</name>
</gene>
<dbReference type="EMBL" id="SJSO01000003">
    <property type="protein sequence ID" value="TCD28675.1"/>
    <property type="molecule type" value="Genomic_DNA"/>
</dbReference>
<dbReference type="InterPro" id="IPR008030">
    <property type="entry name" value="NmrA-like"/>
</dbReference>
<accession>A0A4R0Q731</accession>
<dbReference type="Gene3D" id="3.90.25.10">
    <property type="entry name" value="UDP-galactose 4-epimerase, domain 1"/>
    <property type="match status" value="1"/>
</dbReference>
<dbReference type="Gene3D" id="3.40.50.720">
    <property type="entry name" value="NAD(P)-binding Rossmann-like Domain"/>
    <property type="match status" value="1"/>
</dbReference>
<dbReference type="Pfam" id="PF05368">
    <property type="entry name" value="NmrA"/>
    <property type="match status" value="1"/>
</dbReference>
<feature type="domain" description="NmrA-like" evidence="1">
    <location>
        <begin position="19"/>
        <end position="299"/>
    </location>
</feature>
<dbReference type="SUPFAM" id="SSF51735">
    <property type="entry name" value="NAD(P)-binding Rossmann-fold domains"/>
    <property type="match status" value="1"/>
</dbReference>
<name>A0A4R0Q731_9SPHI</name>
<evidence type="ECO:0000313" key="3">
    <source>
        <dbReference type="Proteomes" id="UP000293925"/>
    </source>
</evidence>
<organism evidence="2 3">
    <name type="scientific">Pedobacter psychrodurus</name>
    <dbReference type="NCBI Taxonomy" id="2530456"/>
    <lineage>
        <taxon>Bacteria</taxon>
        <taxon>Pseudomonadati</taxon>
        <taxon>Bacteroidota</taxon>
        <taxon>Sphingobacteriia</taxon>
        <taxon>Sphingobacteriales</taxon>
        <taxon>Sphingobacteriaceae</taxon>
        <taxon>Pedobacter</taxon>
    </lineage>
</organism>
<dbReference type="PANTHER" id="PTHR47129:SF1">
    <property type="entry name" value="NMRA-LIKE DOMAIN-CONTAINING PROTEIN"/>
    <property type="match status" value="1"/>
</dbReference>
<dbReference type="OrthoDB" id="9780595at2"/>
<keyword evidence="3" id="KW-1185">Reference proteome</keyword>
<dbReference type="InterPro" id="IPR036291">
    <property type="entry name" value="NAD(P)-bd_dom_sf"/>
</dbReference>
<dbReference type="Proteomes" id="UP000293925">
    <property type="component" value="Unassembled WGS sequence"/>
</dbReference>
<dbReference type="AlphaFoldDB" id="A0A4R0Q731"/>
<reference evidence="2 3" key="1">
    <citation type="submission" date="2019-02" db="EMBL/GenBank/DDBJ databases">
        <title>Pedobacter sp. RP-3-21 sp. nov., isolated from Arctic soil.</title>
        <authorList>
            <person name="Dahal R.H."/>
        </authorList>
    </citation>
    <scope>NUCLEOTIDE SEQUENCE [LARGE SCALE GENOMIC DNA]</scope>
    <source>
        <strain evidence="2 3">RP-3-21</strain>
    </source>
</reference>